<sequence>HEWGKISKLLLVNKQWYYNASRLIWHKITLTGISGVKFTNALSKNTKPKSCEQVLSLKFIGTINIGLDVYISEVCKACANLQQLSFENCGSRIINNKNLEALLVECSNLKSLAIRGSRCLSPKTITKIPKLAPNLETIEINEAVCLKPKMYSILPVGHDPKTPDDSDSEDSKKKHSIQKAKSVKKYVVKRELRHDKFLECLRNKRLTQHDMYGLRSYDHQIYMER</sequence>
<accession>A0A9N9K3T1</accession>
<evidence type="ECO:0000256" key="1">
    <source>
        <dbReference type="SAM" id="MobiDB-lite"/>
    </source>
</evidence>
<dbReference type="OrthoDB" id="2359100at2759"/>
<feature type="region of interest" description="Disordered" evidence="1">
    <location>
        <begin position="157"/>
        <end position="182"/>
    </location>
</feature>
<keyword evidence="3" id="KW-1185">Reference proteome</keyword>
<dbReference type="Gene3D" id="3.80.10.10">
    <property type="entry name" value="Ribonuclease Inhibitor"/>
    <property type="match status" value="1"/>
</dbReference>
<dbReference type="EMBL" id="CAJVPY010046414">
    <property type="protein sequence ID" value="CAG8810499.1"/>
    <property type="molecule type" value="Genomic_DNA"/>
</dbReference>
<protein>
    <submittedName>
        <fullName evidence="2">21117_t:CDS:1</fullName>
    </submittedName>
</protein>
<organism evidence="2 3">
    <name type="scientific">Dentiscutata erythropus</name>
    <dbReference type="NCBI Taxonomy" id="1348616"/>
    <lineage>
        <taxon>Eukaryota</taxon>
        <taxon>Fungi</taxon>
        <taxon>Fungi incertae sedis</taxon>
        <taxon>Mucoromycota</taxon>
        <taxon>Glomeromycotina</taxon>
        <taxon>Glomeromycetes</taxon>
        <taxon>Diversisporales</taxon>
        <taxon>Gigasporaceae</taxon>
        <taxon>Dentiscutata</taxon>
    </lineage>
</organism>
<feature type="compositionally biased region" description="Basic and acidic residues" evidence="1">
    <location>
        <begin position="158"/>
        <end position="172"/>
    </location>
</feature>
<gene>
    <name evidence="2" type="ORF">DERYTH_LOCUS25313</name>
</gene>
<feature type="non-terminal residue" evidence="2">
    <location>
        <position position="225"/>
    </location>
</feature>
<dbReference type="InterPro" id="IPR032675">
    <property type="entry name" value="LRR_dom_sf"/>
</dbReference>
<evidence type="ECO:0000313" key="3">
    <source>
        <dbReference type="Proteomes" id="UP000789405"/>
    </source>
</evidence>
<dbReference type="SUPFAM" id="SSF52047">
    <property type="entry name" value="RNI-like"/>
    <property type="match status" value="1"/>
</dbReference>
<feature type="non-terminal residue" evidence="2">
    <location>
        <position position="1"/>
    </location>
</feature>
<comment type="caution">
    <text evidence="2">The sequence shown here is derived from an EMBL/GenBank/DDBJ whole genome shotgun (WGS) entry which is preliminary data.</text>
</comment>
<proteinExistence type="predicted"/>
<feature type="compositionally biased region" description="Basic residues" evidence="1">
    <location>
        <begin position="173"/>
        <end position="182"/>
    </location>
</feature>
<evidence type="ECO:0000313" key="2">
    <source>
        <dbReference type="EMBL" id="CAG8810499.1"/>
    </source>
</evidence>
<reference evidence="2" key="1">
    <citation type="submission" date="2021-06" db="EMBL/GenBank/DDBJ databases">
        <authorList>
            <person name="Kallberg Y."/>
            <person name="Tangrot J."/>
            <person name="Rosling A."/>
        </authorList>
    </citation>
    <scope>NUCLEOTIDE SEQUENCE</scope>
    <source>
        <strain evidence="2">MA453B</strain>
    </source>
</reference>
<dbReference type="Proteomes" id="UP000789405">
    <property type="component" value="Unassembled WGS sequence"/>
</dbReference>
<dbReference type="AlphaFoldDB" id="A0A9N9K3T1"/>
<name>A0A9N9K3T1_9GLOM</name>